<name>R4PUJ9_9BACT</name>
<dbReference type="InterPro" id="IPR029058">
    <property type="entry name" value="AB_hydrolase_fold"/>
</dbReference>
<gene>
    <name evidence="1" type="ORF">L336_0109</name>
</gene>
<reference evidence="1 2" key="1">
    <citation type="journal article" date="2013" name="Nat. Biotechnol.">
        <title>Genome sequences of rare, uncultured bacteria obtained by differential coverage binning of multiple metagenomes.</title>
        <authorList>
            <person name="Albertsen M."/>
            <person name="Hugenholtz P."/>
            <person name="Skarshewski A."/>
            <person name="Nielsen K.L."/>
            <person name="Tyson G.W."/>
            <person name="Nielsen P.H."/>
        </authorList>
    </citation>
    <scope>NUCLEOTIDE SEQUENCE [LARGE SCALE GENOMIC DNA]</scope>
    <source>
        <strain evidence="1">TM71</strain>
    </source>
</reference>
<dbReference type="KEGG" id="saal:L336_0109"/>
<dbReference type="AlphaFoldDB" id="R4PUJ9"/>
<dbReference type="PATRIC" id="fig|1332188.3.peg.110"/>
<organism evidence="1 2">
    <name type="scientific">Candidatus Saccharimonas aalborgensis</name>
    <dbReference type="NCBI Taxonomy" id="1332188"/>
    <lineage>
        <taxon>Bacteria</taxon>
        <taxon>Candidatus Saccharimonadota</taxon>
        <taxon>Candidatus Saccharimonadia</taxon>
        <taxon>Candidatus Saccharimonadales</taxon>
        <taxon>Candidatus Saccharimonadaceae</taxon>
        <taxon>Candidatus Saccharimonas</taxon>
    </lineage>
</organism>
<proteinExistence type="predicted"/>
<evidence type="ECO:0000313" key="2">
    <source>
        <dbReference type="Proteomes" id="UP000013893"/>
    </source>
</evidence>
<dbReference type="EMBL" id="CP005957">
    <property type="protein sequence ID" value="AGL61820.1"/>
    <property type="molecule type" value="Genomic_DNA"/>
</dbReference>
<accession>R4PUJ9</accession>
<dbReference type="HOGENOM" id="CLU_1531018_0_0_0"/>
<dbReference type="PANTHER" id="PTHR15394">
    <property type="entry name" value="SERINE HYDROLASE RBBP9"/>
    <property type="match status" value="1"/>
</dbReference>
<dbReference type="STRING" id="1332188.L336_0109"/>
<protein>
    <submittedName>
        <fullName evidence="1">Putative Alpha/beta fold family hydrolase</fullName>
    </submittedName>
</protein>
<dbReference type="Proteomes" id="UP000013893">
    <property type="component" value="Chromosome"/>
</dbReference>
<keyword evidence="2" id="KW-1185">Reference proteome</keyword>
<dbReference type="OrthoDB" id="9804993at2"/>
<dbReference type="Pfam" id="PF06821">
    <property type="entry name" value="Ser_hydrolase"/>
    <property type="match status" value="1"/>
</dbReference>
<dbReference type="Gene3D" id="3.40.50.1820">
    <property type="entry name" value="alpha/beta hydrolase"/>
    <property type="match status" value="1"/>
</dbReference>
<sequence length="182" mass="20250">MKNAIIFHGTGESPDDQWFPWVKQQMEKAGYTVSVPNLPQMNQQPIAEMVSQVLPTLDLNEETVLIGHSAGAPFILSILEVSGQKIARALLIAGFYTEIDMGREPVLQPHYDWQKLAPLADYYMINSTNDPWKCDDTQGRLAFDKLGGTLIIKQDGHFGSASHQQEYKTFPLVAAIAIGAYQ</sequence>
<dbReference type="RefSeq" id="WP_015641271.1">
    <property type="nucleotide sequence ID" value="NC_021219.1"/>
</dbReference>
<keyword evidence="1" id="KW-0378">Hydrolase</keyword>
<dbReference type="GO" id="GO:0016787">
    <property type="term" value="F:hydrolase activity"/>
    <property type="evidence" value="ECO:0007669"/>
    <property type="project" value="UniProtKB-KW"/>
</dbReference>
<dbReference type="InterPro" id="IPR010662">
    <property type="entry name" value="RBBP9/YdeN"/>
</dbReference>
<dbReference type="PANTHER" id="PTHR15394:SF3">
    <property type="entry name" value="SERINE HYDROLASE RBBP9"/>
    <property type="match status" value="1"/>
</dbReference>
<dbReference type="SUPFAM" id="SSF53474">
    <property type="entry name" value="alpha/beta-Hydrolases"/>
    <property type="match status" value="1"/>
</dbReference>
<evidence type="ECO:0000313" key="1">
    <source>
        <dbReference type="EMBL" id="AGL61820.1"/>
    </source>
</evidence>